<organism evidence="5 6">
    <name type="scientific">Phyllobacterium sophorae</name>
    <dbReference type="NCBI Taxonomy" id="1520277"/>
    <lineage>
        <taxon>Bacteria</taxon>
        <taxon>Pseudomonadati</taxon>
        <taxon>Pseudomonadota</taxon>
        <taxon>Alphaproteobacteria</taxon>
        <taxon>Hyphomicrobiales</taxon>
        <taxon>Phyllobacteriaceae</taxon>
        <taxon>Phyllobacterium</taxon>
    </lineage>
</organism>
<dbReference type="SMART" id="SM00248">
    <property type="entry name" value="ANK"/>
    <property type="match status" value="5"/>
</dbReference>
<keyword evidence="1" id="KW-0677">Repeat</keyword>
<dbReference type="Pfam" id="PF12796">
    <property type="entry name" value="Ank_2"/>
    <property type="match status" value="2"/>
</dbReference>
<evidence type="ECO:0000256" key="1">
    <source>
        <dbReference type="ARBA" id="ARBA00022737"/>
    </source>
</evidence>
<feature type="repeat" description="ANK" evidence="3">
    <location>
        <begin position="118"/>
        <end position="150"/>
    </location>
</feature>
<dbReference type="AlphaFoldDB" id="A0A2P7BB78"/>
<keyword evidence="2 3" id="KW-0040">ANK repeat</keyword>
<dbReference type="PANTHER" id="PTHR24171:SF9">
    <property type="entry name" value="ANKYRIN REPEAT DOMAIN-CONTAINING PROTEIN 39"/>
    <property type="match status" value="1"/>
</dbReference>
<dbReference type="PROSITE" id="PS50088">
    <property type="entry name" value="ANK_REPEAT"/>
    <property type="match status" value="3"/>
</dbReference>
<feature type="signal peptide" evidence="4">
    <location>
        <begin position="1"/>
        <end position="20"/>
    </location>
</feature>
<feature type="chain" id="PRO_5015203729" evidence="4">
    <location>
        <begin position="21"/>
        <end position="196"/>
    </location>
</feature>
<dbReference type="PROSITE" id="PS50297">
    <property type="entry name" value="ANK_REP_REGION"/>
    <property type="match status" value="3"/>
</dbReference>
<name>A0A2P7BB78_9HYPH</name>
<dbReference type="OrthoDB" id="7837736at2"/>
<dbReference type="Gene3D" id="1.25.40.20">
    <property type="entry name" value="Ankyrin repeat-containing domain"/>
    <property type="match status" value="2"/>
</dbReference>
<dbReference type="RefSeq" id="WP_106664955.1">
    <property type="nucleotide sequence ID" value="NZ_PGGM01000006.1"/>
</dbReference>
<accession>A0A2P7BB78</accession>
<keyword evidence="6" id="KW-1185">Reference proteome</keyword>
<dbReference type="SUPFAM" id="SSF48403">
    <property type="entry name" value="Ankyrin repeat"/>
    <property type="match status" value="1"/>
</dbReference>
<gene>
    <name evidence="5" type="ORF">CU103_15630</name>
</gene>
<evidence type="ECO:0000256" key="2">
    <source>
        <dbReference type="ARBA" id="ARBA00023043"/>
    </source>
</evidence>
<comment type="caution">
    <text evidence="5">The sequence shown here is derived from an EMBL/GenBank/DDBJ whole genome shotgun (WGS) entry which is preliminary data.</text>
</comment>
<sequence>MKFLCIVIAGIVLGISAALAGPLHDAAKDGDVGRVKQALDQGANVVEPDNAGEPALLIASLAGHADVVALLLERGADIEIRNKGGLTALHAAAYGGNLDVVELLVIKGAAVNDAKNFYHMSPLHAAAEEGHADVVAFLLANKADIEAKERNGYSPLTQAGWREHWDAAGLLMKAGAVCQPADLVGQWLYTECTKRK</sequence>
<dbReference type="Proteomes" id="UP000241764">
    <property type="component" value="Unassembled WGS sequence"/>
</dbReference>
<dbReference type="PRINTS" id="PR01415">
    <property type="entry name" value="ANKYRIN"/>
</dbReference>
<evidence type="ECO:0000313" key="6">
    <source>
        <dbReference type="Proteomes" id="UP000241764"/>
    </source>
</evidence>
<evidence type="ECO:0000313" key="5">
    <source>
        <dbReference type="EMBL" id="PSH63676.1"/>
    </source>
</evidence>
<dbReference type="InterPro" id="IPR036770">
    <property type="entry name" value="Ankyrin_rpt-contain_sf"/>
</dbReference>
<dbReference type="EMBL" id="PGGM01000006">
    <property type="protein sequence ID" value="PSH63676.1"/>
    <property type="molecule type" value="Genomic_DNA"/>
</dbReference>
<keyword evidence="4" id="KW-0732">Signal</keyword>
<feature type="repeat" description="ANK" evidence="3">
    <location>
        <begin position="51"/>
        <end position="83"/>
    </location>
</feature>
<evidence type="ECO:0000256" key="4">
    <source>
        <dbReference type="SAM" id="SignalP"/>
    </source>
</evidence>
<dbReference type="PANTHER" id="PTHR24171">
    <property type="entry name" value="ANKYRIN REPEAT DOMAIN-CONTAINING PROTEIN 39-RELATED"/>
    <property type="match status" value="1"/>
</dbReference>
<feature type="repeat" description="ANK" evidence="3">
    <location>
        <begin position="84"/>
        <end position="116"/>
    </location>
</feature>
<reference evidence="6" key="1">
    <citation type="submission" date="2017-11" db="EMBL/GenBank/DDBJ databases">
        <authorList>
            <person name="Kuznetsova I."/>
            <person name="Sazanova A."/>
            <person name="Chirak E."/>
            <person name="Safronova V."/>
            <person name="Willems A."/>
        </authorList>
    </citation>
    <scope>NUCLEOTIDE SEQUENCE [LARGE SCALE GENOMIC DNA]</scope>
    <source>
        <strain evidence="6">CCBAU 03422</strain>
    </source>
</reference>
<protein>
    <submittedName>
        <fullName evidence="5">Uncharacterized protein</fullName>
    </submittedName>
</protein>
<proteinExistence type="predicted"/>
<evidence type="ECO:0000256" key="3">
    <source>
        <dbReference type="PROSITE-ProRule" id="PRU00023"/>
    </source>
</evidence>
<dbReference type="InterPro" id="IPR002110">
    <property type="entry name" value="Ankyrin_rpt"/>
</dbReference>